<gene>
    <name evidence="1" type="ORF">FME351_LOCUS2774</name>
    <name evidence="2" type="ORF">TSG867_LOCUS16903</name>
</gene>
<dbReference type="EMBL" id="CAJOBQ010001056">
    <property type="protein sequence ID" value="CAF4449827.1"/>
    <property type="molecule type" value="Genomic_DNA"/>
</dbReference>
<dbReference type="AlphaFoldDB" id="A0A817UP98"/>
<name>A0A817UP98_9BILA</name>
<dbReference type="Proteomes" id="UP000663862">
    <property type="component" value="Unassembled WGS sequence"/>
</dbReference>
<dbReference type="EMBL" id="CAJNYU010000165">
    <property type="protein sequence ID" value="CAF3332925.1"/>
    <property type="molecule type" value="Genomic_DNA"/>
</dbReference>
<reference evidence="1" key="1">
    <citation type="submission" date="2021-02" db="EMBL/GenBank/DDBJ databases">
        <authorList>
            <person name="Nowell W R."/>
        </authorList>
    </citation>
    <scope>NUCLEOTIDE SEQUENCE</scope>
</reference>
<organism evidence="1 3">
    <name type="scientific">Rotaria socialis</name>
    <dbReference type="NCBI Taxonomy" id="392032"/>
    <lineage>
        <taxon>Eukaryota</taxon>
        <taxon>Metazoa</taxon>
        <taxon>Spiralia</taxon>
        <taxon>Gnathifera</taxon>
        <taxon>Rotifera</taxon>
        <taxon>Eurotatoria</taxon>
        <taxon>Bdelloidea</taxon>
        <taxon>Philodinida</taxon>
        <taxon>Philodinidae</taxon>
        <taxon>Rotaria</taxon>
    </lineage>
</organism>
<evidence type="ECO:0000313" key="2">
    <source>
        <dbReference type="EMBL" id="CAF4449827.1"/>
    </source>
</evidence>
<evidence type="ECO:0000313" key="3">
    <source>
        <dbReference type="Proteomes" id="UP000663869"/>
    </source>
</evidence>
<comment type="caution">
    <text evidence="1">The sequence shown here is derived from an EMBL/GenBank/DDBJ whole genome shotgun (WGS) entry which is preliminary data.</text>
</comment>
<sequence length="116" mass="12944">MAATQCHVGPPKHVYSANLKNSSDHDVEIEIEYAGSQPNHQETIKARVPKNGSHEIHEKTVQADGYEQRKFLQKITVHHANGNKQVLESPFHGVISPEKNWKFEIGHDSVLKSGTA</sequence>
<evidence type="ECO:0000313" key="1">
    <source>
        <dbReference type="EMBL" id="CAF3332925.1"/>
    </source>
</evidence>
<dbReference type="Proteomes" id="UP000663869">
    <property type="component" value="Unassembled WGS sequence"/>
</dbReference>
<protein>
    <submittedName>
        <fullName evidence="1">Uncharacterized protein</fullName>
    </submittedName>
</protein>
<accession>A0A817UP98</accession>
<proteinExistence type="predicted"/>